<feature type="transmembrane region" description="Helical" evidence="1">
    <location>
        <begin position="63"/>
        <end position="84"/>
    </location>
</feature>
<proteinExistence type="predicted"/>
<feature type="transmembrane region" description="Helical" evidence="1">
    <location>
        <begin position="96"/>
        <end position="114"/>
    </location>
</feature>
<evidence type="ECO:0000313" key="2">
    <source>
        <dbReference type="EMBL" id="PHY94202.1"/>
    </source>
</evidence>
<dbReference type="OrthoDB" id="9812349at2"/>
<dbReference type="GO" id="GO:0005886">
    <property type="term" value="C:plasma membrane"/>
    <property type="evidence" value="ECO:0007669"/>
    <property type="project" value="TreeGrafter"/>
</dbReference>
<feature type="transmembrane region" description="Helical" evidence="1">
    <location>
        <begin position="21"/>
        <end position="43"/>
    </location>
</feature>
<dbReference type="Proteomes" id="UP000228751">
    <property type="component" value="Unassembled WGS sequence"/>
</dbReference>
<name>A0A2G4RCC0_9PROT</name>
<dbReference type="PANTHER" id="PTHR34980">
    <property type="entry name" value="INNER MEMBRANE PROTEIN-RELATED-RELATED"/>
    <property type="match status" value="1"/>
</dbReference>
<sequence>MSILLRQFKQSFKYTGRLSVSDYRVWSLWLLVIFALTYIAHLYAVSVLNNNAAASINAVTAVYVFYTALLFVYVFLLFAIVSALVRRNHDLGRSGWFSVLWFVPYIGIMYWIYLVCAKGTQGPNAYGPPAQ</sequence>
<dbReference type="Pfam" id="PF05656">
    <property type="entry name" value="DUF805"/>
    <property type="match status" value="1"/>
</dbReference>
<keyword evidence="1" id="KW-0812">Transmembrane</keyword>
<gene>
    <name evidence="2" type="ORF">CSR02_05915</name>
</gene>
<dbReference type="AlphaFoldDB" id="A0A2G4RCC0"/>
<protein>
    <submittedName>
        <fullName evidence="2">DUF805 domain-containing protein</fullName>
    </submittedName>
</protein>
<evidence type="ECO:0000313" key="3">
    <source>
        <dbReference type="Proteomes" id="UP000228751"/>
    </source>
</evidence>
<organism evidence="2 3">
    <name type="scientific">Acetobacter pomorum</name>
    <dbReference type="NCBI Taxonomy" id="65959"/>
    <lineage>
        <taxon>Bacteria</taxon>
        <taxon>Pseudomonadati</taxon>
        <taxon>Pseudomonadota</taxon>
        <taxon>Alphaproteobacteria</taxon>
        <taxon>Acetobacterales</taxon>
        <taxon>Acetobacteraceae</taxon>
        <taxon>Acetobacter</taxon>
    </lineage>
</organism>
<keyword evidence="1" id="KW-1133">Transmembrane helix</keyword>
<accession>A0A2G4RCC0</accession>
<dbReference type="RefSeq" id="WP_099540908.1">
    <property type="nucleotide sequence ID" value="NZ_PEBQ01000093.1"/>
</dbReference>
<comment type="caution">
    <text evidence="2">The sequence shown here is derived from an EMBL/GenBank/DDBJ whole genome shotgun (WGS) entry which is preliminary data.</text>
</comment>
<evidence type="ECO:0000256" key="1">
    <source>
        <dbReference type="SAM" id="Phobius"/>
    </source>
</evidence>
<keyword evidence="1" id="KW-0472">Membrane</keyword>
<keyword evidence="3" id="KW-1185">Reference proteome</keyword>
<dbReference type="EMBL" id="PEBQ01000093">
    <property type="protein sequence ID" value="PHY94202.1"/>
    <property type="molecule type" value="Genomic_DNA"/>
</dbReference>
<reference evidence="2 3" key="1">
    <citation type="submission" date="2017-10" db="EMBL/GenBank/DDBJ databases">
        <title>Genomic analysis of the genus Acetobacter.</title>
        <authorList>
            <person name="Kim K.H."/>
            <person name="Chun B.H."/>
            <person name="Son A.R."/>
            <person name="Jeon C.O."/>
        </authorList>
    </citation>
    <scope>NUCLEOTIDE SEQUENCE [LARGE SCALE GENOMIC DNA]</scope>
    <source>
        <strain evidence="2 3">LHT 2458</strain>
    </source>
</reference>
<dbReference type="InterPro" id="IPR008523">
    <property type="entry name" value="DUF805"/>
</dbReference>